<feature type="signal peptide" evidence="4">
    <location>
        <begin position="1"/>
        <end position="28"/>
    </location>
</feature>
<dbReference type="OrthoDB" id="6759120at2"/>
<evidence type="ECO:0000256" key="4">
    <source>
        <dbReference type="SAM" id="SignalP"/>
    </source>
</evidence>
<sequence length="422" mass="46517">MSTRLASGRLGRACAAFAALASTTPLWAADNGFIEGTKANLNLRNYYINRNFVDPAYTAQDKAEEWTQSFIFGLTSGYTQGPVGFGIDALGLYSVKLDGGAGTYGTGLLPTHAGNEPAKDFGRLAVAAKAKVSKTDIKVGEWFAVLPILRSDDGRSLPQTFQGAQLHSTEIQNLELWGGQMRQNSPRNDASMEDMFMQGRANATSDRFNYVGGEYRFNEKRTQIGLWYAQLEDIYNQKFINLVHYQPVGSWTLGANLGYFIGDDDGSARAGALDNRTAYALLSAKQGGGTFYVGLQRVSGDSPWMRVNGTSGGTLGNDSYNSSYDNARERSWQVRYDHNFAAFGVPGLTLMNRYISGDNVHTGNITDGKEWGRESEVQYEVQSGPLKKLLIRWRNSSMRRDYSASGSFDENRIILNYPISVL</sequence>
<proteinExistence type="inferred from homology"/>
<evidence type="ECO:0000256" key="2">
    <source>
        <dbReference type="ARBA" id="ARBA00022448"/>
    </source>
</evidence>
<keyword evidence="2" id="KW-0813">Transport</keyword>
<protein>
    <submittedName>
        <fullName evidence="5">Porin</fullName>
    </submittedName>
</protein>
<dbReference type="PANTHER" id="PTHR34596">
    <property type="entry name" value="CHITOPORIN"/>
    <property type="match status" value="1"/>
</dbReference>
<comment type="similarity">
    <text evidence="1">Belongs to the outer membrane porin (Opr) (TC 1.B.25) family.</text>
</comment>
<dbReference type="PANTHER" id="PTHR34596:SF2">
    <property type="entry name" value="CHITOPORIN"/>
    <property type="match status" value="1"/>
</dbReference>
<dbReference type="AlphaFoldDB" id="A0A0U4W8C0"/>
<reference evidence="5 6" key="1">
    <citation type="submission" date="2016-01" db="EMBL/GenBank/DDBJ databases">
        <title>Annotation of Pseudomonas oryzihabitans USDA-ARS-USMARC-56511.</title>
        <authorList>
            <person name="Harhay G.P."/>
            <person name="Harhay D.M."/>
            <person name="Smith T.P.L."/>
            <person name="Bono J.L."/>
            <person name="Heaton M.P."/>
            <person name="Clawson M.L."/>
            <person name="Chitko-Mckown C.G."/>
            <person name="Capik S.F."/>
            <person name="DeDonder K.D."/>
            <person name="Apley M.D."/>
            <person name="Lubbers B.V."/>
            <person name="White B.J."/>
            <person name="Larson R.L."/>
        </authorList>
    </citation>
    <scope>NUCLEOTIDE SEQUENCE [LARGE SCALE GENOMIC DNA]</scope>
    <source>
        <strain evidence="5 6">USDA-ARS-USMARC-56511</strain>
    </source>
</reference>
<dbReference type="Gene3D" id="2.40.160.10">
    <property type="entry name" value="Porin"/>
    <property type="match status" value="1"/>
</dbReference>
<dbReference type="KEGG" id="por:APT59_18715"/>
<evidence type="ECO:0000256" key="1">
    <source>
        <dbReference type="ARBA" id="ARBA00009075"/>
    </source>
</evidence>
<keyword evidence="3 4" id="KW-0732">Signal</keyword>
<dbReference type="GO" id="GO:0015288">
    <property type="term" value="F:porin activity"/>
    <property type="evidence" value="ECO:0007669"/>
    <property type="project" value="TreeGrafter"/>
</dbReference>
<gene>
    <name evidence="5" type="ORF">APT59_18715</name>
</gene>
<dbReference type="InterPro" id="IPR005318">
    <property type="entry name" value="OM_porin_bac"/>
</dbReference>
<evidence type="ECO:0000313" key="6">
    <source>
        <dbReference type="Proteomes" id="UP000064137"/>
    </source>
</evidence>
<dbReference type="GO" id="GO:0016020">
    <property type="term" value="C:membrane"/>
    <property type="evidence" value="ECO:0007669"/>
    <property type="project" value="InterPro"/>
</dbReference>
<dbReference type="Proteomes" id="UP000064137">
    <property type="component" value="Chromosome"/>
</dbReference>
<dbReference type="InterPro" id="IPR023614">
    <property type="entry name" value="Porin_dom_sf"/>
</dbReference>
<name>A0A0U4W8C0_9PSED</name>
<evidence type="ECO:0000313" key="5">
    <source>
        <dbReference type="EMBL" id="ALZ86134.1"/>
    </source>
</evidence>
<evidence type="ECO:0000256" key="3">
    <source>
        <dbReference type="ARBA" id="ARBA00022729"/>
    </source>
</evidence>
<feature type="chain" id="PRO_5006853374" evidence="4">
    <location>
        <begin position="29"/>
        <end position="422"/>
    </location>
</feature>
<dbReference type="RefSeq" id="WP_059316240.1">
    <property type="nucleotide sequence ID" value="NZ_CP013987.1"/>
</dbReference>
<dbReference type="EMBL" id="CP013987">
    <property type="protein sequence ID" value="ALZ86134.1"/>
    <property type="molecule type" value="Genomic_DNA"/>
</dbReference>
<organism evidence="5 6">
    <name type="scientific">Pseudomonas oryzihabitans</name>
    <dbReference type="NCBI Taxonomy" id="47885"/>
    <lineage>
        <taxon>Bacteria</taxon>
        <taxon>Pseudomonadati</taxon>
        <taxon>Pseudomonadota</taxon>
        <taxon>Gammaproteobacteria</taxon>
        <taxon>Pseudomonadales</taxon>
        <taxon>Pseudomonadaceae</taxon>
        <taxon>Pseudomonas</taxon>
    </lineage>
</organism>
<dbReference type="Pfam" id="PF03573">
    <property type="entry name" value="OprD"/>
    <property type="match status" value="1"/>
</dbReference>
<accession>A0A0U4W8C0</accession>